<dbReference type="AlphaFoldDB" id="A0A022RPA0"/>
<dbReference type="PANTHER" id="PTHR12161">
    <property type="entry name" value="IST1 FAMILY MEMBER"/>
    <property type="match status" value="1"/>
</dbReference>
<dbReference type="eggNOG" id="KOG2027">
    <property type="taxonomic scope" value="Eukaryota"/>
</dbReference>
<evidence type="ECO:0000313" key="3">
    <source>
        <dbReference type="EMBL" id="EYU41608.1"/>
    </source>
</evidence>
<evidence type="ECO:0000256" key="1">
    <source>
        <dbReference type="ARBA" id="ARBA00005536"/>
    </source>
</evidence>
<feature type="compositionally biased region" description="Basic and acidic residues" evidence="2">
    <location>
        <begin position="479"/>
        <end position="490"/>
    </location>
</feature>
<feature type="compositionally biased region" description="Polar residues" evidence="2">
    <location>
        <begin position="287"/>
        <end position="297"/>
    </location>
</feature>
<feature type="compositionally biased region" description="Basic residues" evidence="2">
    <location>
        <begin position="825"/>
        <end position="838"/>
    </location>
</feature>
<feature type="region of interest" description="Disordered" evidence="2">
    <location>
        <begin position="195"/>
        <end position="297"/>
    </location>
</feature>
<feature type="compositionally biased region" description="Basic and acidic residues" evidence="2">
    <location>
        <begin position="394"/>
        <end position="420"/>
    </location>
</feature>
<dbReference type="Pfam" id="PF03398">
    <property type="entry name" value="Ist1"/>
    <property type="match status" value="1"/>
</dbReference>
<dbReference type="PANTHER" id="PTHR12161:SF13">
    <property type="entry name" value="REGULATOR OF VPS4 ACTIVITY IN THE MVB PATHWAY PROTEIN"/>
    <property type="match status" value="1"/>
</dbReference>
<feature type="region of interest" description="Disordered" evidence="2">
    <location>
        <begin position="477"/>
        <end position="509"/>
    </location>
</feature>
<feature type="compositionally biased region" description="Basic and acidic residues" evidence="2">
    <location>
        <begin position="346"/>
        <end position="385"/>
    </location>
</feature>
<dbReference type="STRING" id="4155.A0A022RPA0"/>
<name>A0A022RPA0_ERYGU</name>
<dbReference type="FunFam" id="1.20.1260.60:FF:000003">
    <property type="entry name" value="IST1-like protein isoform A"/>
    <property type="match status" value="1"/>
</dbReference>
<dbReference type="EMBL" id="KI630319">
    <property type="protein sequence ID" value="EYU41608.1"/>
    <property type="molecule type" value="Genomic_DNA"/>
</dbReference>
<feature type="compositionally biased region" description="Polar residues" evidence="2">
    <location>
        <begin position="1027"/>
        <end position="1037"/>
    </location>
</feature>
<dbReference type="InterPro" id="IPR042277">
    <property type="entry name" value="IST1-like"/>
</dbReference>
<protein>
    <recommendedName>
        <fullName evidence="5">IST1-like protein</fullName>
    </recommendedName>
</protein>
<feature type="compositionally biased region" description="Polar residues" evidence="2">
    <location>
        <begin position="494"/>
        <end position="509"/>
    </location>
</feature>
<feature type="region of interest" description="Disordered" evidence="2">
    <location>
        <begin position="332"/>
        <end position="430"/>
    </location>
</feature>
<comment type="similarity">
    <text evidence="1">Belongs to the IST1 family.</text>
</comment>
<feature type="compositionally biased region" description="Polar residues" evidence="2">
    <location>
        <begin position="1045"/>
        <end position="1068"/>
    </location>
</feature>
<sequence length="1130" mass="123808">MKNKFLQSSKGLLHRSFDPSKCKTSLRLAGSRLKLLRNKKDVQVKQMKREISQLLESGQDQTARIRVEHVIREEKMMAAYDLLEIYCELVVARLPIIESQKNCPIDLKEAIASLVFASPRCGDVPELLDVRKQLSVKYGKDFTTAAIELRPQCGVGNMLVEKLSATAPDLQTKLKILSAIADEYNVKWESNSVEEISVPPSVSQSGPSRKESEVYAEPPRLEATDVQASPINSNIHSSPLNSSQQDSNTPVGAEKFSSVETSSVNPTFQPETKPSAPPEKKAELFQGDNNTSPVDTQRWTTMEFKDAAEAAQVAAEAAERASMAAKAAVELSSSGKISRQNSTEPCKPDVHIIKDEGPETHPDSEFSGERFSEPFVKKSSTEHSEVQNAQIDGSKLHELKTASVLKEDGAGGGRSSEEYNRLPSPKSKVSVDVDSLVHGTPIVDDYSQNNSLKKIYESEVSTKKQSIEYVNETANSWPEKTENLTEEKIVKQPSVISPSSTPIDDYSQNNSLKEIYEGEMSMKKQSIKYENETANSWPEKAEILSEEKIVKLPSVISPASSQSSIYDNVNVFANDFCEDPTASVGKSGVHEEAPQTSFHETAAVDFDRSDSDIDDHEACKSPTYDEQSLEFHMQLLGQKSPELQSVKADSWSPSRSSSRVEKPTSSVFFTEEKVSPVFQENTTLEDDPELDAPVMFDDSDGAASEIDDINTVHDKVEESKVEDSKVEDSSDRPHKHKDSGKSVRSHAKKGKAEQSVGSTRKDEGNSVFDTKPLSFPSDDELNSDVDLPWKTNRNDNFGADSSSEEEVGNESGVGMLNFGKLTGGLRHKSNKHLPFIKKNRLDESSSDKEEEAETSPKITISTTPPPKKAVEIGRHKKSSKTPPVLESDSDSESYEEDKPLPKRYGKKQAPNTVGTVKKTKPSLAVSDSILGSDSSDTDDDFSNVSGNRKKHHPPSPVSRRTKVSPPKGRTSSHTKIRVKPEAVESDTAETDRKSKIPNKSEAPNKSSPKPPSMPPKSNYWAPPTPYSPNQSGNSEQPTPAKVASNKPNKSNLPGPSQIPSSGKATSAIVQDGKAAHKKSSAVEEPSSSQQKPEPSIDSPGKQDGAKKASHVHPKLPDYDTLFETLRANRP</sequence>
<evidence type="ECO:0000313" key="4">
    <source>
        <dbReference type="Proteomes" id="UP000030748"/>
    </source>
</evidence>
<feature type="compositionally biased region" description="Basic residues" evidence="2">
    <location>
        <begin position="733"/>
        <end position="749"/>
    </location>
</feature>
<dbReference type="GO" id="GO:0015031">
    <property type="term" value="P:protein transport"/>
    <property type="evidence" value="ECO:0007669"/>
    <property type="project" value="InterPro"/>
</dbReference>
<dbReference type="InterPro" id="IPR005061">
    <property type="entry name" value="Ist1"/>
</dbReference>
<dbReference type="GO" id="GO:0008104">
    <property type="term" value="P:intracellular protein localization"/>
    <property type="evidence" value="ECO:0000318"/>
    <property type="project" value="GO_Central"/>
</dbReference>
<feature type="compositionally biased region" description="Polar residues" evidence="2">
    <location>
        <begin position="332"/>
        <end position="344"/>
    </location>
</feature>
<feature type="compositionally biased region" description="Polar residues" evidence="2">
    <location>
        <begin position="258"/>
        <end position="272"/>
    </location>
</feature>
<dbReference type="Gene3D" id="1.20.1260.60">
    <property type="entry name" value="Vacuolar protein sorting-associated protein Ist1"/>
    <property type="match status" value="1"/>
</dbReference>
<gene>
    <name evidence="3" type="ORF">MIMGU_mgv1a000472mg</name>
</gene>
<feature type="compositionally biased region" description="Basic and acidic residues" evidence="2">
    <location>
        <begin position="710"/>
        <end position="732"/>
    </location>
</feature>
<keyword evidence="4" id="KW-1185">Reference proteome</keyword>
<organism evidence="3 4">
    <name type="scientific">Erythranthe guttata</name>
    <name type="common">Yellow monkey flower</name>
    <name type="synonym">Mimulus guttatus</name>
    <dbReference type="NCBI Taxonomy" id="4155"/>
    <lineage>
        <taxon>Eukaryota</taxon>
        <taxon>Viridiplantae</taxon>
        <taxon>Streptophyta</taxon>
        <taxon>Embryophyta</taxon>
        <taxon>Tracheophyta</taxon>
        <taxon>Spermatophyta</taxon>
        <taxon>Magnoliopsida</taxon>
        <taxon>eudicotyledons</taxon>
        <taxon>Gunneridae</taxon>
        <taxon>Pentapetalae</taxon>
        <taxon>asterids</taxon>
        <taxon>lamiids</taxon>
        <taxon>Lamiales</taxon>
        <taxon>Phrymaceae</taxon>
        <taxon>Erythranthe</taxon>
    </lineage>
</organism>
<feature type="compositionally biased region" description="Polar residues" evidence="2">
    <location>
        <begin position="226"/>
        <end position="250"/>
    </location>
</feature>
<feature type="compositionally biased region" description="Acidic residues" evidence="2">
    <location>
        <begin position="697"/>
        <end position="708"/>
    </location>
</feature>
<dbReference type="Proteomes" id="UP000030748">
    <property type="component" value="Unassembled WGS sequence"/>
</dbReference>
<feature type="compositionally biased region" description="Low complexity" evidence="2">
    <location>
        <begin position="195"/>
        <end position="207"/>
    </location>
</feature>
<evidence type="ECO:0008006" key="5">
    <source>
        <dbReference type="Google" id="ProtNLM"/>
    </source>
</evidence>
<reference evidence="3 4" key="1">
    <citation type="journal article" date="2013" name="Proc. Natl. Acad. Sci. U.S.A.">
        <title>Fine-scale variation in meiotic recombination in Mimulus inferred from population shotgun sequencing.</title>
        <authorList>
            <person name="Hellsten U."/>
            <person name="Wright K.M."/>
            <person name="Jenkins J."/>
            <person name="Shu S."/>
            <person name="Yuan Y."/>
            <person name="Wessler S.R."/>
            <person name="Schmutz J."/>
            <person name="Willis J.H."/>
            <person name="Rokhsar D.S."/>
        </authorList>
    </citation>
    <scope>NUCLEOTIDE SEQUENCE [LARGE SCALE GENOMIC DNA]</scope>
    <source>
        <strain evidence="4">cv. DUN x IM62</strain>
    </source>
</reference>
<feature type="compositionally biased region" description="Basic and acidic residues" evidence="2">
    <location>
        <begin position="208"/>
        <end position="223"/>
    </location>
</feature>
<accession>A0A022RPA0</accession>
<feature type="region of interest" description="Disordered" evidence="2">
    <location>
        <begin position="641"/>
        <end position="1130"/>
    </location>
</feature>
<proteinExistence type="inferred from homology"/>
<evidence type="ECO:0000256" key="2">
    <source>
        <dbReference type="SAM" id="MobiDB-lite"/>
    </source>
</evidence>
<feature type="compositionally biased region" description="Low complexity" evidence="2">
    <location>
        <begin position="1083"/>
        <end position="1095"/>
    </location>
</feature>
<feature type="compositionally biased region" description="Low complexity" evidence="2">
    <location>
        <begin position="997"/>
        <end position="1007"/>
    </location>
</feature>